<name>A0A7W4Z7S7_9GAMM</name>
<evidence type="ECO:0000256" key="1">
    <source>
        <dbReference type="ARBA" id="ARBA00023015"/>
    </source>
</evidence>
<dbReference type="PROSITE" id="PS50977">
    <property type="entry name" value="HTH_TETR_2"/>
    <property type="match status" value="1"/>
</dbReference>
<keyword evidence="3" id="KW-0804">Transcription</keyword>
<dbReference type="GO" id="GO:0003700">
    <property type="term" value="F:DNA-binding transcription factor activity"/>
    <property type="evidence" value="ECO:0007669"/>
    <property type="project" value="TreeGrafter"/>
</dbReference>
<dbReference type="Pfam" id="PF00440">
    <property type="entry name" value="TetR_N"/>
    <property type="match status" value="1"/>
</dbReference>
<dbReference type="InterPro" id="IPR050109">
    <property type="entry name" value="HTH-type_TetR-like_transc_reg"/>
</dbReference>
<gene>
    <name evidence="6" type="ORF">FHS09_000625</name>
</gene>
<evidence type="ECO:0000313" key="7">
    <source>
        <dbReference type="Proteomes" id="UP000535937"/>
    </source>
</evidence>
<sequence length="214" mass="23975">MDAKTLILDHAVRHFAEKGYDGVSLREISRDAGLNAALVHYHFGNKEAVYREVISRYLKALNEQRLENLRRIDPNLKGKRRIEALIRGYISPHLELCGDEKAHAYVRLLARFVMESHSLTDSIYTELLMPIRNQYLLALRETAPNISTDAVVRVFSFAVMLMITAPFDGSYRTMSGRDAWPEEPEDLIDQIVGFTVAGIADLAEASGAGIGKLG</sequence>
<keyword evidence="7" id="KW-1185">Reference proteome</keyword>
<dbReference type="AlphaFoldDB" id="A0A7W4Z7S7"/>
<evidence type="ECO:0000256" key="4">
    <source>
        <dbReference type="PROSITE-ProRule" id="PRU00335"/>
    </source>
</evidence>
<evidence type="ECO:0000259" key="5">
    <source>
        <dbReference type="PROSITE" id="PS50977"/>
    </source>
</evidence>
<feature type="DNA-binding region" description="H-T-H motif" evidence="4">
    <location>
        <begin position="24"/>
        <end position="43"/>
    </location>
</feature>
<dbReference type="InterPro" id="IPR041586">
    <property type="entry name" value="PsrA_TetR_C"/>
</dbReference>
<evidence type="ECO:0000256" key="2">
    <source>
        <dbReference type="ARBA" id="ARBA00023125"/>
    </source>
</evidence>
<dbReference type="InterPro" id="IPR001647">
    <property type="entry name" value="HTH_TetR"/>
</dbReference>
<evidence type="ECO:0000313" key="6">
    <source>
        <dbReference type="EMBL" id="MBB3059817.1"/>
    </source>
</evidence>
<keyword evidence="1" id="KW-0805">Transcription regulation</keyword>
<dbReference type="InterPro" id="IPR009057">
    <property type="entry name" value="Homeodomain-like_sf"/>
</dbReference>
<dbReference type="SUPFAM" id="SSF48498">
    <property type="entry name" value="Tetracyclin repressor-like, C-terminal domain"/>
    <property type="match status" value="1"/>
</dbReference>
<dbReference type="SUPFAM" id="SSF46689">
    <property type="entry name" value="Homeodomain-like"/>
    <property type="match status" value="1"/>
</dbReference>
<proteinExistence type="predicted"/>
<dbReference type="PANTHER" id="PTHR30055">
    <property type="entry name" value="HTH-TYPE TRANSCRIPTIONAL REGULATOR RUTR"/>
    <property type="match status" value="1"/>
</dbReference>
<dbReference type="Gene3D" id="1.10.357.10">
    <property type="entry name" value="Tetracycline Repressor, domain 2"/>
    <property type="match status" value="1"/>
</dbReference>
<dbReference type="EMBL" id="JACHWZ010000002">
    <property type="protein sequence ID" value="MBB3059817.1"/>
    <property type="molecule type" value="Genomic_DNA"/>
</dbReference>
<protein>
    <submittedName>
        <fullName evidence="6">AcrR family transcriptional regulator</fullName>
    </submittedName>
</protein>
<dbReference type="InterPro" id="IPR023772">
    <property type="entry name" value="DNA-bd_HTH_TetR-type_CS"/>
</dbReference>
<comment type="caution">
    <text evidence="6">The sequence shown here is derived from an EMBL/GenBank/DDBJ whole genome shotgun (WGS) entry which is preliminary data.</text>
</comment>
<accession>A0A7W4Z7S7</accession>
<dbReference type="RefSeq" id="WP_183456561.1">
    <property type="nucleotide sequence ID" value="NZ_JACHWZ010000002.1"/>
</dbReference>
<dbReference type="PANTHER" id="PTHR30055:SF234">
    <property type="entry name" value="HTH-TYPE TRANSCRIPTIONAL REGULATOR BETI"/>
    <property type="match status" value="1"/>
</dbReference>
<keyword evidence="2 4" id="KW-0238">DNA-binding</keyword>
<dbReference type="Pfam" id="PF17939">
    <property type="entry name" value="TetR_C_30"/>
    <property type="match status" value="1"/>
</dbReference>
<reference evidence="6 7" key="1">
    <citation type="submission" date="2020-08" db="EMBL/GenBank/DDBJ databases">
        <title>Genomic Encyclopedia of Type Strains, Phase III (KMG-III): the genomes of soil and plant-associated and newly described type strains.</title>
        <authorList>
            <person name="Whitman W."/>
        </authorList>
    </citation>
    <scope>NUCLEOTIDE SEQUENCE [LARGE SCALE GENOMIC DNA]</scope>
    <source>
        <strain evidence="6 7">CECT 8799</strain>
    </source>
</reference>
<organism evidence="6 7">
    <name type="scientific">Microbulbifer rhizosphaerae</name>
    <dbReference type="NCBI Taxonomy" id="1562603"/>
    <lineage>
        <taxon>Bacteria</taxon>
        <taxon>Pseudomonadati</taxon>
        <taxon>Pseudomonadota</taxon>
        <taxon>Gammaproteobacteria</taxon>
        <taxon>Cellvibrionales</taxon>
        <taxon>Microbulbiferaceae</taxon>
        <taxon>Microbulbifer</taxon>
    </lineage>
</organism>
<dbReference type="InterPro" id="IPR036271">
    <property type="entry name" value="Tet_transcr_reg_TetR-rel_C_sf"/>
</dbReference>
<dbReference type="PRINTS" id="PR00455">
    <property type="entry name" value="HTHTETR"/>
</dbReference>
<dbReference type="Proteomes" id="UP000535937">
    <property type="component" value="Unassembled WGS sequence"/>
</dbReference>
<evidence type="ECO:0000256" key="3">
    <source>
        <dbReference type="ARBA" id="ARBA00023163"/>
    </source>
</evidence>
<dbReference type="GO" id="GO:0000976">
    <property type="term" value="F:transcription cis-regulatory region binding"/>
    <property type="evidence" value="ECO:0007669"/>
    <property type="project" value="TreeGrafter"/>
</dbReference>
<dbReference type="PROSITE" id="PS01081">
    <property type="entry name" value="HTH_TETR_1"/>
    <property type="match status" value="1"/>
</dbReference>
<feature type="domain" description="HTH tetR-type" evidence="5">
    <location>
        <begin position="1"/>
        <end position="61"/>
    </location>
</feature>